<evidence type="ECO:0000256" key="5">
    <source>
        <dbReference type="ARBA" id="ARBA00023242"/>
    </source>
</evidence>
<dbReference type="Gene3D" id="2.30.30.140">
    <property type="match status" value="2"/>
</dbReference>
<name>A0A151WSF2_9HYME</name>
<evidence type="ECO:0000256" key="3">
    <source>
        <dbReference type="ARBA" id="ARBA00023054"/>
    </source>
</evidence>
<keyword evidence="3" id="KW-0175">Coiled coil</keyword>
<dbReference type="InterPro" id="IPR037802">
    <property type="entry name" value="SGF29"/>
</dbReference>
<dbReference type="PROSITE" id="PS51518">
    <property type="entry name" value="SGF29_C"/>
    <property type="match status" value="1"/>
</dbReference>
<dbReference type="GO" id="GO:0140672">
    <property type="term" value="C:ATAC complex"/>
    <property type="evidence" value="ECO:0007669"/>
    <property type="project" value="UniProtKB-ARBA"/>
</dbReference>
<dbReference type="Pfam" id="PF07039">
    <property type="entry name" value="SGF29_Tudor"/>
    <property type="match status" value="1"/>
</dbReference>
<organism evidence="7 8">
    <name type="scientific">Mycetomoellerius zeteki</name>
    <dbReference type="NCBI Taxonomy" id="64791"/>
    <lineage>
        <taxon>Eukaryota</taxon>
        <taxon>Metazoa</taxon>
        <taxon>Ecdysozoa</taxon>
        <taxon>Arthropoda</taxon>
        <taxon>Hexapoda</taxon>
        <taxon>Insecta</taxon>
        <taxon>Pterygota</taxon>
        <taxon>Neoptera</taxon>
        <taxon>Endopterygota</taxon>
        <taxon>Hymenoptera</taxon>
        <taxon>Apocrita</taxon>
        <taxon>Aculeata</taxon>
        <taxon>Formicoidea</taxon>
        <taxon>Formicidae</taxon>
        <taxon>Myrmicinae</taxon>
        <taxon>Mycetomoellerius</taxon>
    </lineage>
</organism>
<keyword evidence="5" id="KW-0539">Nucleus</keyword>
<dbReference type="EMBL" id="KQ982773">
    <property type="protein sequence ID" value="KYQ50800.1"/>
    <property type="molecule type" value="Genomic_DNA"/>
</dbReference>
<evidence type="ECO:0000259" key="6">
    <source>
        <dbReference type="PROSITE" id="PS51518"/>
    </source>
</evidence>
<evidence type="ECO:0000313" key="8">
    <source>
        <dbReference type="Proteomes" id="UP000075809"/>
    </source>
</evidence>
<accession>A0A151WSF2</accession>
<dbReference type="InterPro" id="IPR047287">
    <property type="entry name" value="Tudor_SGF29_rpt2"/>
</dbReference>
<dbReference type="PANTHER" id="PTHR21539">
    <property type="entry name" value="SAGA-ASSOCIATED FACTOR 29"/>
    <property type="match status" value="1"/>
</dbReference>
<dbReference type="CDD" id="cd20394">
    <property type="entry name" value="Tudor_SGF29_rpt2"/>
    <property type="match status" value="1"/>
</dbReference>
<evidence type="ECO:0000256" key="2">
    <source>
        <dbReference type="ARBA" id="ARBA00023015"/>
    </source>
</evidence>
<reference evidence="7 8" key="1">
    <citation type="submission" date="2015-09" db="EMBL/GenBank/DDBJ databases">
        <title>Trachymyrmex zeteki WGS genome.</title>
        <authorList>
            <person name="Nygaard S."/>
            <person name="Hu H."/>
            <person name="Boomsma J."/>
            <person name="Zhang G."/>
        </authorList>
    </citation>
    <scope>NUCLEOTIDE SEQUENCE [LARGE SCALE GENOMIC DNA]</scope>
    <source>
        <strain evidence="7">Tzet28-1</strain>
        <tissue evidence="7">Whole body</tissue>
    </source>
</reference>
<dbReference type="AlphaFoldDB" id="A0A151WSF2"/>
<dbReference type="GO" id="GO:0005634">
    <property type="term" value="C:nucleus"/>
    <property type="evidence" value="ECO:0007669"/>
    <property type="project" value="UniProtKB-SubCell"/>
</dbReference>
<comment type="subcellular location">
    <subcellularLocation>
        <location evidence="1">Nucleus</location>
    </subcellularLocation>
</comment>
<dbReference type="GO" id="GO:0000124">
    <property type="term" value="C:SAGA complex"/>
    <property type="evidence" value="ECO:0007669"/>
    <property type="project" value="InterPro"/>
</dbReference>
<keyword evidence="8" id="KW-1185">Reference proteome</keyword>
<dbReference type="FunFam" id="2.30.30.140:FF:000026">
    <property type="entry name" value="SAGA-associated factor 29 homolog"/>
    <property type="match status" value="1"/>
</dbReference>
<gene>
    <name evidence="7" type="ORF">ALC60_10124</name>
</gene>
<dbReference type="STRING" id="64791.A0A151WSF2"/>
<dbReference type="InterPro" id="IPR010750">
    <property type="entry name" value="SGF29_tudor-like_dom"/>
</dbReference>
<evidence type="ECO:0000256" key="4">
    <source>
        <dbReference type="ARBA" id="ARBA00023163"/>
    </source>
</evidence>
<proteinExistence type="predicted"/>
<evidence type="ECO:0000256" key="1">
    <source>
        <dbReference type="ARBA" id="ARBA00004123"/>
    </source>
</evidence>
<dbReference type="PANTHER" id="PTHR21539:SF0">
    <property type="entry name" value="SAGA-ASSOCIATED FACTOR 29"/>
    <property type="match status" value="1"/>
</dbReference>
<feature type="domain" description="SGF29 C-terminal" evidence="6">
    <location>
        <begin position="225"/>
        <end position="366"/>
    </location>
</feature>
<dbReference type="InterPro" id="IPR047288">
    <property type="entry name" value="Tudor_SGF29_rpt1"/>
</dbReference>
<evidence type="ECO:0000313" key="7">
    <source>
        <dbReference type="EMBL" id="KYQ50800.1"/>
    </source>
</evidence>
<sequence length="370" mass="42049">MDTSDSSSATIRTITSTLFSEFATRWQHRLDRNLSRDAWCLSQFGARKSCVQTTGNIPLSYYLFNTRPPEIIISFLIMPFTADAAATQIQERLKNIYNLVHEIENQRVRSEHNLNNIMKTHEKVTPDDKVSPYYQQKLKNLYNAAVTDTQQEEEILRKALAKINEIRTIRNERRIQARQAGNKETIRRGALMKMLLSTAQTLPLYVGKTPGAKPPPLCGAIPAEPTYIAKMGDMVAALVKGNEEGENWILAEVVQFNAATNKYEVDDIDEEQKDRHTLSRRRVVPLPLMRANPETDPHALFPKGSTVMALYPQTTCFYKAVVQRQPSTATEEYLILFEDAAYETGYSPPLSIAQRYVISIKESKKNKSQC</sequence>
<keyword evidence="2" id="KW-0805">Transcription regulation</keyword>
<dbReference type="FunFam" id="2.30.30.140:FF:000029">
    <property type="entry name" value="SAGA-associated factor 29 homolog"/>
    <property type="match status" value="1"/>
</dbReference>
<dbReference type="Proteomes" id="UP000075809">
    <property type="component" value="Unassembled WGS sequence"/>
</dbReference>
<dbReference type="CDD" id="cd20393">
    <property type="entry name" value="Tudor_SGF29_rpt1"/>
    <property type="match status" value="1"/>
</dbReference>
<keyword evidence="4" id="KW-0804">Transcription</keyword>
<protein>
    <submittedName>
        <fullName evidence="7">SAGA-associated factor 29 like protein</fullName>
    </submittedName>
</protein>